<dbReference type="Gene3D" id="3.40.630.30">
    <property type="match status" value="1"/>
</dbReference>
<feature type="domain" description="N-acetyltransferase" evidence="1">
    <location>
        <begin position="1"/>
        <end position="115"/>
    </location>
</feature>
<protein>
    <submittedName>
        <fullName evidence="2">NAT_SF domain containing protein</fullName>
    </submittedName>
</protein>
<dbReference type="SUPFAM" id="SSF55729">
    <property type="entry name" value="Acyl-CoA N-acyltransferases (Nat)"/>
    <property type="match status" value="1"/>
</dbReference>
<name>A0A6J5SV28_9CAUD</name>
<organism evidence="2">
    <name type="scientific">uncultured Caudovirales phage</name>
    <dbReference type="NCBI Taxonomy" id="2100421"/>
    <lineage>
        <taxon>Viruses</taxon>
        <taxon>Duplodnaviria</taxon>
        <taxon>Heunggongvirae</taxon>
        <taxon>Uroviricota</taxon>
        <taxon>Caudoviricetes</taxon>
        <taxon>Peduoviridae</taxon>
        <taxon>Maltschvirus</taxon>
        <taxon>Maltschvirus maltsch</taxon>
    </lineage>
</organism>
<accession>A0A6J5SV28</accession>
<proteinExistence type="predicted"/>
<sequence length="115" mass="13599">MEIRKITYKEVDHEFSELKPDLLDEYATYYGCFIKDELVGVVSYVEHAAVIYLCHAYVKEEHRSQGIYKLLWNYRDSKIKESDKSIYAHCNVDSLKYFINNGYAIEKALFKVVKL</sequence>
<dbReference type="EMBL" id="LR797474">
    <property type="protein sequence ID" value="CAB4219139.1"/>
    <property type="molecule type" value="Genomic_DNA"/>
</dbReference>
<evidence type="ECO:0000313" key="2">
    <source>
        <dbReference type="EMBL" id="CAB4219139.1"/>
    </source>
</evidence>
<reference evidence="2" key="1">
    <citation type="submission" date="2020-05" db="EMBL/GenBank/DDBJ databases">
        <authorList>
            <person name="Chiriac C."/>
            <person name="Salcher M."/>
            <person name="Ghai R."/>
            <person name="Kavagutti S V."/>
        </authorList>
    </citation>
    <scope>NUCLEOTIDE SEQUENCE</scope>
</reference>
<dbReference type="InterPro" id="IPR000182">
    <property type="entry name" value="GNAT_dom"/>
</dbReference>
<gene>
    <name evidence="2" type="ORF">UFOVP1604_222</name>
</gene>
<dbReference type="CDD" id="cd04301">
    <property type="entry name" value="NAT_SF"/>
    <property type="match status" value="1"/>
</dbReference>
<dbReference type="GO" id="GO:0016747">
    <property type="term" value="F:acyltransferase activity, transferring groups other than amino-acyl groups"/>
    <property type="evidence" value="ECO:0007669"/>
    <property type="project" value="InterPro"/>
</dbReference>
<dbReference type="PROSITE" id="PS51186">
    <property type="entry name" value="GNAT"/>
    <property type="match status" value="1"/>
</dbReference>
<dbReference type="InterPro" id="IPR016181">
    <property type="entry name" value="Acyl_CoA_acyltransferase"/>
</dbReference>
<dbReference type="Pfam" id="PF13673">
    <property type="entry name" value="Acetyltransf_10"/>
    <property type="match status" value="1"/>
</dbReference>
<evidence type="ECO:0000259" key="1">
    <source>
        <dbReference type="PROSITE" id="PS51186"/>
    </source>
</evidence>